<dbReference type="OrthoDB" id="3798830at2759"/>
<name>A0A6A5Z5L9_9PLEO</name>
<evidence type="ECO:0000256" key="1">
    <source>
        <dbReference type="SAM" id="MobiDB-lite"/>
    </source>
</evidence>
<gene>
    <name evidence="2" type="ORF">BDV96DRAFT_601186</name>
</gene>
<feature type="compositionally biased region" description="Basic and acidic residues" evidence="1">
    <location>
        <begin position="95"/>
        <end position="106"/>
    </location>
</feature>
<evidence type="ECO:0000313" key="3">
    <source>
        <dbReference type="Proteomes" id="UP000799770"/>
    </source>
</evidence>
<feature type="region of interest" description="Disordered" evidence="1">
    <location>
        <begin position="91"/>
        <end position="124"/>
    </location>
</feature>
<dbReference type="Proteomes" id="UP000799770">
    <property type="component" value="Unassembled WGS sequence"/>
</dbReference>
<evidence type="ECO:0008006" key="4">
    <source>
        <dbReference type="Google" id="ProtNLM"/>
    </source>
</evidence>
<keyword evidence="3" id="KW-1185">Reference proteome</keyword>
<dbReference type="EMBL" id="ML977327">
    <property type="protein sequence ID" value="KAF2113708.1"/>
    <property type="molecule type" value="Genomic_DNA"/>
</dbReference>
<dbReference type="AlphaFoldDB" id="A0A6A5Z5L9"/>
<accession>A0A6A5Z5L9</accession>
<sequence>MVRLLTRYGDKQLRKRLIGLENKAHEYGQLGVNVALVLEYPGREGGYSYITSEDFLRRIAQVIKRAHPKSINKSPNDIRISHTKTIPRLRRLQKKDKEKDADEELGHTNPEASTTDCIVKSPGPESFFPEPPVLNIPRIATMCFERSRGNA</sequence>
<proteinExistence type="predicted"/>
<evidence type="ECO:0000313" key="2">
    <source>
        <dbReference type="EMBL" id="KAF2113708.1"/>
    </source>
</evidence>
<organism evidence="2 3">
    <name type="scientific">Lophiotrema nucula</name>
    <dbReference type="NCBI Taxonomy" id="690887"/>
    <lineage>
        <taxon>Eukaryota</taxon>
        <taxon>Fungi</taxon>
        <taxon>Dikarya</taxon>
        <taxon>Ascomycota</taxon>
        <taxon>Pezizomycotina</taxon>
        <taxon>Dothideomycetes</taxon>
        <taxon>Pleosporomycetidae</taxon>
        <taxon>Pleosporales</taxon>
        <taxon>Lophiotremataceae</taxon>
        <taxon>Lophiotrema</taxon>
    </lineage>
</organism>
<reference evidence="2" key="1">
    <citation type="journal article" date="2020" name="Stud. Mycol.">
        <title>101 Dothideomycetes genomes: a test case for predicting lifestyles and emergence of pathogens.</title>
        <authorList>
            <person name="Haridas S."/>
            <person name="Albert R."/>
            <person name="Binder M."/>
            <person name="Bloem J."/>
            <person name="Labutti K."/>
            <person name="Salamov A."/>
            <person name="Andreopoulos B."/>
            <person name="Baker S."/>
            <person name="Barry K."/>
            <person name="Bills G."/>
            <person name="Bluhm B."/>
            <person name="Cannon C."/>
            <person name="Castanera R."/>
            <person name="Culley D."/>
            <person name="Daum C."/>
            <person name="Ezra D."/>
            <person name="Gonzalez J."/>
            <person name="Henrissat B."/>
            <person name="Kuo A."/>
            <person name="Liang C."/>
            <person name="Lipzen A."/>
            <person name="Lutzoni F."/>
            <person name="Magnuson J."/>
            <person name="Mondo S."/>
            <person name="Nolan M."/>
            <person name="Ohm R."/>
            <person name="Pangilinan J."/>
            <person name="Park H.-J."/>
            <person name="Ramirez L."/>
            <person name="Alfaro M."/>
            <person name="Sun H."/>
            <person name="Tritt A."/>
            <person name="Yoshinaga Y."/>
            <person name="Zwiers L.-H."/>
            <person name="Turgeon B."/>
            <person name="Goodwin S."/>
            <person name="Spatafora J."/>
            <person name="Crous P."/>
            <person name="Grigoriev I."/>
        </authorList>
    </citation>
    <scope>NUCLEOTIDE SEQUENCE</scope>
    <source>
        <strain evidence="2">CBS 627.86</strain>
    </source>
</reference>
<protein>
    <recommendedName>
        <fullName evidence="4">MADS-box domain-containing protein</fullName>
    </recommendedName>
</protein>